<accession>A0ABX9QF80</accession>
<dbReference type="InterPro" id="IPR023393">
    <property type="entry name" value="START-like_dom_sf"/>
</dbReference>
<dbReference type="Gene3D" id="3.30.530.20">
    <property type="match status" value="1"/>
</dbReference>
<evidence type="ECO:0000256" key="1">
    <source>
        <dbReference type="SAM" id="MobiDB-lite"/>
    </source>
</evidence>
<protein>
    <recommendedName>
        <fullName evidence="4">DUF721 domain-containing protein</fullName>
    </recommendedName>
</protein>
<feature type="region of interest" description="Disordered" evidence="1">
    <location>
        <begin position="118"/>
        <end position="219"/>
    </location>
</feature>
<organism evidence="2 3">
    <name type="scientific">Corallococcus praedator</name>
    <dbReference type="NCBI Taxonomy" id="2316724"/>
    <lineage>
        <taxon>Bacteria</taxon>
        <taxon>Pseudomonadati</taxon>
        <taxon>Myxococcota</taxon>
        <taxon>Myxococcia</taxon>
        <taxon>Myxococcales</taxon>
        <taxon>Cystobacterineae</taxon>
        <taxon>Myxococcaceae</taxon>
        <taxon>Corallococcus</taxon>
    </lineage>
</organism>
<dbReference type="EMBL" id="RAWI01000166">
    <property type="protein sequence ID" value="RKI05930.1"/>
    <property type="molecule type" value="Genomic_DNA"/>
</dbReference>
<comment type="caution">
    <text evidence="2">The sequence shown here is derived from an EMBL/GenBank/DDBJ whole genome shotgun (WGS) entry which is preliminary data.</text>
</comment>
<proteinExistence type="predicted"/>
<keyword evidence="3" id="KW-1185">Reference proteome</keyword>
<evidence type="ECO:0000313" key="2">
    <source>
        <dbReference type="EMBL" id="RKI05930.1"/>
    </source>
</evidence>
<gene>
    <name evidence="2" type="ORF">D7Y13_21370</name>
</gene>
<sequence length="219" mass="22742">MGADVAWQGWGEGPGLARWVGTLHGPLKQGAALSLPDGTRVTVVRCVPAKQLRLRLERDGWSRARTVQLRLIPSVHGITVALHAEGLPDAGVREELLARWTHVLEGWNAFSGRKVAVSRSGSLEREPAGNGGAEEAPSLEPGLAEKGAADLKKAGPVGGARGVKKSAARGAKSAPVKSRGGVKKGASAKRPLASGKTTARKTAGKGKPSPSAKKTRSRK</sequence>
<evidence type="ECO:0008006" key="4">
    <source>
        <dbReference type="Google" id="ProtNLM"/>
    </source>
</evidence>
<reference evidence="2 3" key="1">
    <citation type="submission" date="2018-09" db="EMBL/GenBank/DDBJ databases">
        <authorList>
            <person name="Livingstone P.G."/>
            <person name="Whitworth D.E."/>
        </authorList>
    </citation>
    <scope>NUCLEOTIDE SEQUENCE [LARGE SCALE GENOMIC DNA]</scope>
    <source>
        <strain evidence="2 3">CA031B</strain>
    </source>
</reference>
<name>A0ABX9QF80_9BACT</name>
<dbReference type="Proteomes" id="UP000278907">
    <property type="component" value="Unassembled WGS sequence"/>
</dbReference>
<dbReference type="SUPFAM" id="SSF55961">
    <property type="entry name" value="Bet v1-like"/>
    <property type="match status" value="1"/>
</dbReference>
<evidence type="ECO:0000313" key="3">
    <source>
        <dbReference type="Proteomes" id="UP000278907"/>
    </source>
</evidence>